<proteinExistence type="predicted"/>
<dbReference type="AlphaFoldDB" id="A0A6G1IQE6"/>
<evidence type="ECO:0000313" key="2">
    <source>
        <dbReference type="Proteomes" id="UP000799291"/>
    </source>
</evidence>
<organism evidence="1 2">
    <name type="scientific">Lentithecium fluviatile CBS 122367</name>
    <dbReference type="NCBI Taxonomy" id="1168545"/>
    <lineage>
        <taxon>Eukaryota</taxon>
        <taxon>Fungi</taxon>
        <taxon>Dikarya</taxon>
        <taxon>Ascomycota</taxon>
        <taxon>Pezizomycotina</taxon>
        <taxon>Dothideomycetes</taxon>
        <taxon>Pleosporomycetidae</taxon>
        <taxon>Pleosporales</taxon>
        <taxon>Massarineae</taxon>
        <taxon>Lentitheciaceae</taxon>
        <taxon>Lentithecium</taxon>
    </lineage>
</organism>
<name>A0A6G1IQE6_9PLEO</name>
<dbReference type="Gene3D" id="3.80.10.10">
    <property type="entry name" value="Ribonuclease Inhibitor"/>
    <property type="match status" value="1"/>
</dbReference>
<protein>
    <recommendedName>
        <fullName evidence="3">F-box domain-containing protein</fullName>
    </recommendedName>
</protein>
<dbReference type="Proteomes" id="UP000799291">
    <property type="component" value="Unassembled WGS sequence"/>
</dbReference>
<sequence length="243" mass="28381">MFPEWEGVAKGPINFHWQRGDRFPAIEELKLGNPYDFDPANCNMWAYIMDWSHLRKLDLGRDSPRHLFSALTCRVPNLKSLKFGILSPMTSQNASTPHSLSIHPWSSGFPVLSNFISFIIALHELSFHASSYCEFDISVATMLRHQANHLKRLEISCDDIDMKYWTVEKYVDLVAKTENLEYLGVRIKDGVLEGTWEGEERLWSSWEKFERANKSESVTNGFKSHKWVRKSPRRYQPCRRRRG</sequence>
<dbReference type="InterPro" id="IPR032675">
    <property type="entry name" value="LRR_dom_sf"/>
</dbReference>
<evidence type="ECO:0000313" key="1">
    <source>
        <dbReference type="EMBL" id="KAF2680375.1"/>
    </source>
</evidence>
<keyword evidence="2" id="KW-1185">Reference proteome</keyword>
<gene>
    <name evidence="1" type="ORF">K458DRAFT_421605</name>
</gene>
<evidence type="ECO:0008006" key="3">
    <source>
        <dbReference type="Google" id="ProtNLM"/>
    </source>
</evidence>
<reference evidence="1" key="1">
    <citation type="journal article" date="2020" name="Stud. Mycol.">
        <title>101 Dothideomycetes genomes: a test case for predicting lifestyles and emergence of pathogens.</title>
        <authorList>
            <person name="Haridas S."/>
            <person name="Albert R."/>
            <person name="Binder M."/>
            <person name="Bloem J."/>
            <person name="Labutti K."/>
            <person name="Salamov A."/>
            <person name="Andreopoulos B."/>
            <person name="Baker S."/>
            <person name="Barry K."/>
            <person name="Bills G."/>
            <person name="Bluhm B."/>
            <person name="Cannon C."/>
            <person name="Castanera R."/>
            <person name="Culley D."/>
            <person name="Daum C."/>
            <person name="Ezra D."/>
            <person name="Gonzalez J."/>
            <person name="Henrissat B."/>
            <person name="Kuo A."/>
            <person name="Liang C."/>
            <person name="Lipzen A."/>
            <person name="Lutzoni F."/>
            <person name="Magnuson J."/>
            <person name="Mondo S."/>
            <person name="Nolan M."/>
            <person name="Ohm R."/>
            <person name="Pangilinan J."/>
            <person name="Park H.-J."/>
            <person name="Ramirez L."/>
            <person name="Alfaro M."/>
            <person name="Sun H."/>
            <person name="Tritt A."/>
            <person name="Yoshinaga Y."/>
            <person name="Zwiers L.-H."/>
            <person name="Turgeon B."/>
            <person name="Goodwin S."/>
            <person name="Spatafora J."/>
            <person name="Crous P."/>
            <person name="Grigoriev I."/>
        </authorList>
    </citation>
    <scope>NUCLEOTIDE SEQUENCE</scope>
    <source>
        <strain evidence="1">CBS 122367</strain>
    </source>
</reference>
<dbReference type="EMBL" id="MU005597">
    <property type="protein sequence ID" value="KAF2680375.1"/>
    <property type="molecule type" value="Genomic_DNA"/>
</dbReference>
<dbReference type="OrthoDB" id="3556572at2759"/>
<accession>A0A6G1IQE6</accession>